<dbReference type="PIRSF" id="PIRSF006648">
    <property type="entry name" value="DrrB"/>
    <property type="match status" value="1"/>
</dbReference>
<dbReference type="GO" id="GO:0140359">
    <property type="term" value="F:ABC-type transporter activity"/>
    <property type="evidence" value="ECO:0007669"/>
    <property type="project" value="InterPro"/>
</dbReference>
<dbReference type="InterPro" id="IPR000412">
    <property type="entry name" value="ABC_2_transport"/>
</dbReference>
<feature type="transmembrane region" description="Helical" evidence="6">
    <location>
        <begin position="242"/>
        <end position="263"/>
    </location>
</feature>
<keyword evidence="2 6" id="KW-0812">Transmembrane</keyword>
<feature type="transmembrane region" description="Helical" evidence="6">
    <location>
        <begin position="44"/>
        <end position="62"/>
    </location>
</feature>
<evidence type="ECO:0000256" key="2">
    <source>
        <dbReference type="ARBA" id="ARBA00022692"/>
    </source>
</evidence>
<dbReference type="GO" id="GO:0046677">
    <property type="term" value="P:response to antibiotic"/>
    <property type="evidence" value="ECO:0007669"/>
    <property type="project" value="UniProtKB-KW"/>
</dbReference>
<evidence type="ECO:0000313" key="9">
    <source>
        <dbReference type="Proteomes" id="UP000646776"/>
    </source>
</evidence>
<protein>
    <recommendedName>
        <fullName evidence="7">ABC-2 type transporter transmembrane domain-containing protein</fullName>
    </recommendedName>
</protein>
<evidence type="ECO:0000256" key="5">
    <source>
        <dbReference type="ARBA" id="ARBA00023251"/>
    </source>
</evidence>
<evidence type="ECO:0000256" key="1">
    <source>
        <dbReference type="ARBA" id="ARBA00004141"/>
    </source>
</evidence>
<keyword evidence="5" id="KW-0046">Antibiotic resistance</keyword>
<comment type="subcellular location">
    <subcellularLocation>
        <location evidence="1">Membrane</location>
        <topology evidence="1">Multi-pass membrane protein</topology>
    </subcellularLocation>
</comment>
<gene>
    <name evidence="8" type="ORF">GCM10010226_91820</name>
</gene>
<keyword evidence="3 6" id="KW-1133">Transmembrane helix</keyword>
<dbReference type="PANTHER" id="PTHR43229">
    <property type="entry name" value="NODULATION PROTEIN J"/>
    <property type="match status" value="1"/>
</dbReference>
<feature type="transmembrane region" description="Helical" evidence="6">
    <location>
        <begin position="152"/>
        <end position="177"/>
    </location>
</feature>
<feature type="transmembrane region" description="Helical" evidence="6">
    <location>
        <begin position="100"/>
        <end position="120"/>
    </location>
</feature>
<evidence type="ECO:0000256" key="6">
    <source>
        <dbReference type="SAM" id="Phobius"/>
    </source>
</evidence>
<dbReference type="Proteomes" id="UP000646776">
    <property type="component" value="Unassembled WGS sequence"/>
</dbReference>
<dbReference type="PANTHER" id="PTHR43229:SF6">
    <property type="entry name" value="ABC-TYPE MULTIDRUG TRANSPORT SYSTEM, PERMEASE COMPONENT"/>
    <property type="match status" value="1"/>
</dbReference>
<evidence type="ECO:0000313" key="8">
    <source>
        <dbReference type="EMBL" id="GGU00609.1"/>
    </source>
</evidence>
<name>A0A918HRE6_9ACTN</name>
<dbReference type="InterPro" id="IPR051784">
    <property type="entry name" value="Nod_factor_ABC_transporter"/>
</dbReference>
<evidence type="ECO:0000256" key="3">
    <source>
        <dbReference type="ARBA" id="ARBA00022989"/>
    </source>
</evidence>
<dbReference type="InterPro" id="IPR013525">
    <property type="entry name" value="ABC2_TM"/>
</dbReference>
<feature type="domain" description="ABC-2 type transporter transmembrane" evidence="7">
    <location>
        <begin position="44"/>
        <end position="232"/>
    </location>
</feature>
<reference evidence="8" key="2">
    <citation type="submission" date="2020-09" db="EMBL/GenBank/DDBJ databases">
        <authorList>
            <person name="Sun Q."/>
            <person name="Ohkuma M."/>
        </authorList>
    </citation>
    <scope>NUCLEOTIDE SEQUENCE</scope>
    <source>
        <strain evidence="8">JCM 4125</strain>
    </source>
</reference>
<keyword evidence="4 6" id="KW-0472">Membrane</keyword>
<feature type="transmembrane region" description="Helical" evidence="6">
    <location>
        <begin position="184"/>
        <end position="203"/>
    </location>
</feature>
<evidence type="ECO:0000259" key="7">
    <source>
        <dbReference type="Pfam" id="PF01061"/>
    </source>
</evidence>
<keyword evidence="9" id="KW-1185">Reference proteome</keyword>
<dbReference type="GO" id="GO:0043190">
    <property type="term" value="C:ATP-binding cassette (ABC) transporter complex"/>
    <property type="evidence" value="ECO:0007669"/>
    <property type="project" value="InterPro"/>
</dbReference>
<proteinExistence type="predicted"/>
<sequence length="276" mass="29884">MVSQDSPAEPSRFPWAATIDFRRLFMTNFLSFRALFNWSRPSDFFLAFVFAPAFDLLFYSFFGRFLSVENEEFYLSGGVTLATCLPALSGGVMSVTSERYYGTLEAFLISPGAFGAGLILRPLPYALFGAVAGFLTLPVGVVLLGVNISGDALPFLLACLLCGALSSAALGMLLGVLALYVRDVFIVINLAVWFLSLALGLFVPPSAYPSWLTTVAHWIPGYHALGAARSVMEGNDPLIENLAIEVIRAAILIGVGVCAIIYYRRQVRHGRTTSLG</sequence>
<evidence type="ECO:0000256" key="4">
    <source>
        <dbReference type="ARBA" id="ARBA00023136"/>
    </source>
</evidence>
<dbReference type="Pfam" id="PF01061">
    <property type="entry name" value="ABC2_membrane"/>
    <property type="match status" value="1"/>
</dbReference>
<feature type="transmembrane region" description="Helical" evidence="6">
    <location>
        <begin position="127"/>
        <end position="146"/>
    </location>
</feature>
<feature type="transmembrane region" description="Helical" evidence="6">
    <location>
        <begin position="74"/>
        <end position="94"/>
    </location>
</feature>
<reference evidence="8" key="1">
    <citation type="journal article" date="2014" name="Int. J. Syst. Evol. Microbiol.">
        <title>Complete genome sequence of Corynebacterium casei LMG S-19264T (=DSM 44701T), isolated from a smear-ripened cheese.</title>
        <authorList>
            <consortium name="US DOE Joint Genome Institute (JGI-PGF)"/>
            <person name="Walter F."/>
            <person name="Albersmeier A."/>
            <person name="Kalinowski J."/>
            <person name="Ruckert C."/>
        </authorList>
    </citation>
    <scope>NUCLEOTIDE SEQUENCE</scope>
    <source>
        <strain evidence="8">JCM 4125</strain>
    </source>
</reference>
<dbReference type="EMBL" id="BMSA01000068">
    <property type="protein sequence ID" value="GGU00609.1"/>
    <property type="molecule type" value="Genomic_DNA"/>
</dbReference>
<comment type="caution">
    <text evidence="8">The sequence shown here is derived from an EMBL/GenBank/DDBJ whole genome shotgun (WGS) entry which is preliminary data.</text>
</comment>
<accession>A0A918HRE6</accession>
<dbReference type="AlphaFoldDB" id="A0A918HRE6"/>
<organism evidence="8 9">
    <name type="scientific">Streptomyces phaeofaciens</name>
    <dbReference type="NCBI Taxonomy" id="68254"/>
    <lineage>
        <taxon>Bacteria</taxon>
        <taxon>Bacillati</taxon>
        <taxon>Actinomycetota</taxon>
        <taxon>Actinomycetes</taxon>
        <taxon>Kitasatosporales</taxon>
        <taxon>Streptomycetaceae</taxon>
        <taxon>Streptomyces</taxon>
    </lineage>
</organism>